<gene>
    <name evidence="18" type="primary">RAD5</name>
    <name evidence="18" type="ORF">V5O48_006728</name>
</gene>
<evidence type="ECO:0000256" key="4">
    <source>
        <dbReference type="ARBA" id="ARBA00022741"/>
    </source>
</evidence>
<keyword evidence="5" id="KW-0227">DNA damage</keyword>
<feature type="domain" description="Helicase ATP-binding" evidence="16">
    <location>
        <begin position="560"/>
        <end position="732"/>
    </location>
</feature>
<accession>A0ABR3FIR3</accession>
<name>A0ABR3FIR3_9AGAR</name>
<dbReference type="PANTHER" id="PTHR45626:SF22">
    <property type="entry name" value="DNA REPAIR PROTEIN RAD5"/>
    <property type="match status" value="1"/>
</dbReference>
<keyword evidence="3" id="KW-0479">Metal-binding</keyword>
<evidence type="ECO:0000256" key="8">
    <source>
        <dbReference type="ARBA" id="ARBA00022806"/>
    </source>
</evidence>
<evidence type="ECO:0000259" key="17">
    <source>
        <dbReference type="PROSITE" id="PS51194"/>
    </source>
</evidence>
<dbReference type="SMART" id="SM00487">
    <property type="entry name" value="DEXDc"/>
    <property type="match status" value="1"/>
</dbReference>
<dbReference type="InterPro" id="IPR018957">
    <property type="entry name" value="Znf_C3HC4_RING-type"/>
</dbReference>
<evidence type="ECO:0000256" key="2">
    <source>
        <dbReference type="ARBA" id="ARBA00007025"/>
    </source>
</evidence>
<feature type="compositionally biased region" description="Basic and acidic residues" evidence="14">
    <location>
        <begin position="188"/>
        <end position="205"/>
    </location>
</feature>
<dbReference type="PROSITE" id="PS51192">
    <property type="entry name" value="HELICASE_ATP_BIND_1"/>
    <property type="match status" value="1"/>
</dbReference>
<dbReference type="GO" id="GO:0004386">
    <property type="term" value="F:helicase activity"/>
    <property type="evidence" value="ECO:0007669"/>
    <property type="project" value="UniProtKB-KW"/>
</dbReference>
<evidence type="ECO:0000256" key="14">
    <source>
        <dbReference type="SAM" id="MobiDB-lite"/>
    </source>
</evidence>
<dbReference type="InterPro" id="IPR038718">
    <property type="entry name" value="SNF2-like_sf"/>
</dbReference>
<dbReference type="CDD" id="cd18008">
    <property type="entry name" value="DEXDc_SHPRH-like"/>
    <property type="match status" value="1"/>
</dbReference>
<feature type="domain" description="RING-type" evidence="15">
    <location>
        <begin position="890"/>
        <end position="935"/>
    </location>
</feature>
<comment type="caution">
    <text evidence="18">The sequence shown here is derived from an EMBL/GenBank/DDBJ whole genome shotgun (WGS) entry which is preliminary data.</text>
</comment>
<evidence type="ECO:0000256" key="13">
    <source>
        <dbReference type="PROSITE-ProRule" id="PRU00175"/>
    </source>
</evidence>
<dbReference type="InterPro" id="IPR001841">
    <property type="entry name" value="Znf_RING"/>
</dbReference>
<dbReference type="Gene3D" id="3.30.40.10">
    <property type="entry name" value="Zinc/RING finger domain, C3HC4 (zinc finger)"/>
    <property type="match status" value="1"/>
</dbReference>
<proteinExistence type="inferred from homology"/>
<evidence type="ECO:0000256" key="10">
    <source>
        <dbReference type="ARBA" id="ARBA00022840"/>
    </source>
</evidence>
<dbReference type="Pfam" id="PF00271">
    <property type="entry name" value="Helicase_C"/>
    <property type="match status" value="1"/>
</dbReference>
<dbReference type="SUPFAM" id="SSF57850">
    <property type="entry name" value="RING/U-box"/>
    <property type="match status" value="1"/>
</dbReference>
<dbReference type="Gene3D" id="3.40.50.10810">
    <property type="entry name" value="Tandem AAA-ATPase domain"/>
    <property type="match status" value="1"/>
</dbReference>
<dbReference type="Gene3D" id="3.40.50.300">
    <property type="entry name" value="P-loop containing nucleotide triphosphate hydrolases"/>
    <property type="match status" value="1"/>
</dbReference>
<comment type="subcellular location">
    <subcellularLocation>
        <location evidence="1">Nucleus</location>
    </subcellularLocation>
</comment>
<evidence type="ECO:0000256" key="5">
    <source>
        <dbReference type="ARBA" id="ARBA00022763"/>
    </source>
</evidence>
<feature type="domain" description="Helicase C-terminal" evidence="17">
    <location>
        <begin position="976"/>
        <end position="1127"/>
    </location>
</feature>
<dbReference type="Pfam" id="PF08797">
    <property type="entry name" value="HIRAN"/>
    <property type="match status" value="1"/>
</dbReference>
<evidence type="ECO:0000256" key="6">
    <source>
        <dbReference type="ARBA" id="ARBA00022771"/>
    </source>
</evidence>
<dbReference type="Pfam" id="PF00176">
    <property type="entry name" value="SNF2-rel_dom"/>
    <property type="match status" value="1"/>
</dbReference>
<evidence type="ECO:0000313" key="19">
    <source>
        <dbReference type="Proteomes" id="UP001465976"/>
    </source>
</evidence>
<dbReference type="Proteomes" id="UP001465976">
    <property type="component" value="Unassembled WGS sequence"/>
</dbReference>
<dbReference type="InterPro" id="IPR001650">
    <property type="entry name" value="Helicase_C-like"/>
</dbReference>
<evidence type="ECO:0000256" key="7">
    <source>
        <dbReference type="ARBA" id="ARBA00022801"/>
    </source>
</evidence>
<evidence type="ECO:0000256" key="12">
    <source>
        <dbReference type="ARBA" id="ARBA00023242"/>
    </source>
</evidence>
<organism evidence="18 19">
    <name type="scientific">Marasmius crinis-equi</name>
    <dbReference type="NCBI Taxonomy" id="585013"/>
    <lineage>
        <taxon>Eukaryota</taxon>
        <taxon>Fungi</taxon>
        <taxon>Dikarya</taxon>
        <taxon>Basidiomycota</taxon>
        <taxon>Agaricomycotina</taxon>
        <taxon>Agaricomycetes</taxon>
        <taxon>Agaricomycetidae</taxon>
        <taxon>Agaricales</taxon>
        <taxon>Marasmiineae</taxon>
        <taxon>Marasmiaceae</taxon>
        <taxon>Marasmius</taxon>
    </lineage>
</organism>
<feature type="region of interest" description="Disordered" evidence="14">
    <location>
        <begin position="1"/>
        <end position="137"/>
    </location>
</feature>
<evidence type="ECO:0000313" key="18">
    <source>
        <dbReference type="EMBL" id="KAL0575237.1"/>
    </source>
</evidence>
<evidence type="ECO:0000259" key="16">
    <source>
        <dbReference type="PROSITE" id="PS51192"/>
    </source>
</evidence>
<feature type="region of interest" description="Disordered" evidence="14">
    <location>
        <begin position="615"/>
        <end position="643"/>
    </location>
</feature>
<reference evidence="18 19" key="1">
    <citation type="submission" date="2024-02" db="EMBL/GenBank/DDBJ databases">
        <title>A draft genome for the cacao thread blight pathogen Marasmius crinis-equi.</title>
        <authorList>
            <person name="Cohen S.P."/>
            <person name="Baruah I.K."/>
            <person name="Amoako-Attah I."/>
            <person name="Bukari Y."/>
            <person name="Meinhardt L.W."/>
            <person name="Bailey B.A."/>
        </authorList>
    </citation>
    <scope>NUCLEOTIDE SEQUENCE [LARGE SCALE GENOMIC DNA]</scope>
    <source>
        <strain evidence="18 19">GH-76</strain>
    </source>
</reference>
<feature type="compositionally biased region" description="Polar residues" evidence="14">
    <location>
        <begin position="30"/>
        <end position="39"/>
    </location>
</feature>
<dbReference type="CDD" id="cd18793">
    <property type="entry name" value="SF2_C_SNF"/>
    <property type="match status" value="1"/>
</dbReference>
<dbReference type="InterPro" id="IPR050628">
    <property type="entry name" value="SNF2_RAD54_helicase_TF"/>
</dbReference>
<feature type="compositionally biased region" description="Low complexity" evidence="14">
    <location>
        <begin position="95"/>
        <end position="105"/>
    </location>
</feature>
<dbReference type="InterPro" id="IPR049730">
    <property type="entry name" value="SNF2/RAD54-like_C"/>
</dbReference>
<dbReference type="SMART" id="SM00910">
    <property type="entry name" value="HIRAN"/>
    <property type="match status" value="1"/>
</dbReference>
<keyword evidence="6 13" id="KW-0863">Zinc-finger</keyword>
<protein>
    <submittedName>
        <fullName evidence="18">DNA helicase rad5</fullName>
    </submittedName>
</protein>
<dbReference type="SMART" id="SM00184">
    <property type="entry name" value="RING"/>
    <property type="match status" value="1"/>
</dbReference>
<evidence type="ECO:0000256" key="3">
    <source>
        <dbReference type="ARBA" id="ARBA00022723"/>
    </source>
</evidence>
<dbReference type="SUPFAM" id="SSF52540">
    <property type="entry name" value="P-loop containing nucleoside triphosphate hydrolases"/>
    <property type="match status" value="2"/>
</dbReference>
<dbReference type="InterPro" id="IPR000330">
    <property type="entry name" value="SNF2_N"/>
</dbReference>
<keyword evidence="7" id="KW-0378">Hydrolase</keyword>
<evidence type="ECO:0000259" key="15">
    <source>
        <dbReference type="PROSITE" id="PS50089"/>
    </source>
</evidence>
<keyword evidence="9" id="KW-0862">Zinc</keyword>
<dbReference type="EMBL" id="JBAHYK010000323">
    <property type="protein sequence ID" value="KAL0575237.1"/>
    <property type="molecule type" value="Genomic_DNA"/>
</dbReference>
<dbReference type="PROSITE" id="PS50089">
    <property type="entry name" value="ZF_RING_2"/>
    <property type="match status" value="1"/>
</dbReference>
<keyword evidence="19" id="KW-1185">Reference proteome</keyword>
<evidence type="ECO:0000256" key="1">
    <source>
        <dbReference type="ARBA" id="ARBA00004123"/>
    </source>
</evidence>
<keyword evidence="4" id="KW-0547">Nucleotide-binding</keyword>
<evidence type="ECO:0000256" key="11">
    <source>
        <dbReference type="ARBA" id="ARBA00023204"/>
    </source>
</evidence>
<sequence>MDETHGDAPPSGLFFADSEDDEDVKMNGPPTENDSTNGQAQGGQLFLPDSDDEGMDLQRDILSKSNKRAKSEELQSEGEMLGLEELPAPSSPGNSSVSERISISSDESERENVDAKPPPAKKRRISPRPPPAVASTSTEGVKFPAYIGEFLVVNAWSTVSGKGYVKRNDLVRITRDDDEDPKASSSKTTKDKKGGNGKKKSEGKKQVALTSMFKSKPTNFNKKKKADTIVRLVNQRGFEFGRLPQEVSWWASKLLDLGAIELRAKMTECPDKLSTGCELIVSVDVFLLPGAFVHNELTNSDKPNMFWGEGLETSEETSLRERKSAMVKMFDVLGLRPRSGASVSGRKTEEELQEEARKIHTQSQAKNKKKVTETVGDGEEIEVEEGEELSRNDIDMIYRKAQHHDRQMGEMEPAESFALQLRGYQKQALLWMDSLESGKTDAREASSMHPLWSQYVFPVQPTTEGIIDLTDDNEQYFYFNPYSGELMLTFPKAERNCKGGILADGNLVLRLILINLLITFVGMGKTIMISALIQTAVGTDEPIDDSSTSTKHRQLKLNSAFRPINKRAKRLTPPAATLIVAPTSLINQWGEEIERSSKPGSVDVRVWHGQNREDLDAFVDDEEPEEIDIDEDEDDGKESDKKKPAKTLKVVITSYGTLASEHAKSEKSSSPVFEIEWLRIVLDEAHACKSRTSKTAKAVYALKARRRWAVTGTPIVNKLDDLFSLLFISLPFLAHDPKAIEVVQVILESILLRREKNMRDSDGKKIVELPSKEIKVEYLDFSHAEQKIYDSIYSSVKRSFDSLSAKGLLGKNYTNILAMIMKLRRAVLHPSLVLEEEGGRALSPTKDSTVDVNELIKKFSEEQDGEEGETSTTFAETVLANLHEDETAECPICLDVMDTPMVIPECMHQCCKDCITMYIATCETKGEETKCPSCSRGPIKQSALMEVVRAPPSSQNSQPEIVLRRNDFTSSTKLTALTTHLRRLRDQDPCFRAVVFSQFTSFLDLIETGMKRERFDYYRYDGAMDVKKRTAAITAFKEPSRTPKVALISLKAGGVGLNLTVANHVFMMDCWWNAATENQAIDRVHRLGQEKTVYVTHFLISNTIEGRIIQIQKRKTAIVKEAFRGSGGSGKGNPESIENLKIMFGEKD</sequence>
<comment type="similarity">
    <text evidence="2">Belongs to the SNF2/RAD54 helicase family.</text>
</comment>
<feature type="region of interest" description="Disordered" evidence="14">
    <location>
        <begin position="176"/>
        <end position="206"/>
    </location>
</feature>
<feature type="compositionally biased region" description="Acidic residues" evidence="14">
    <location>
        <begin position="616"/>
        <end position="637"/>
    </location>
</feature>
<keyword evidence="8 18" id="KW-0347">Helicase</keyword>
<dbReference type="InterPro" id="IPR027417">
    <property type="entry name" value="P-loop_NTPase"/>
</dbReference>
<dbReference type="InterPro" id="IPR014001">
    <property type="entry name" value="Helicase_ATP-bd"/>
</dbReference>
<keyword evidence="12" id="KW-0539">Nucleus</keyword>
<dbReference type="Pfam" id="PF00097">
    <property type="entry name" value="zf-C3HC4"/>
    <property type="match status" value="1"/>
</dbReference>
<dbReference type="PANTHER" id="PTHR45626">
    <property type="entry name" value="TRANSCRIPTION TERMINATION FACTOR 2-RELATED"/>
    <property type="match status" value="1"/>
</dbReference>
<dbReference type="InterPro" id="IPR014905">
    <property type="entry name" value="HIRAN"/>
</dbReference>
<dbReference type="InterPro" id="IPR013083">
    <property type="entry name" value="Znf_RING/FYVE/PHD"/>
</dbReference>
<dbReference type="PROSITE" id="PS51194">
    <property type="entry name" value="HELICASE_CTER"/>
    <property type="match status" value="1"/>
</dbReference>
<keyword evidence="11" id="KW-0234">DNA repair</keyword>
<dbReference type="SMART" id="SM00490">
    <property type="entry name" value="HELICc"/>
    <property type="match status" value="1"/>
</dbReference>
<keyword evidence="10" id="KW-0067">ATP-binding</keyword>
<evidence type="ECO:0000256" key="9">
    <source>
        <dbReference type="ARBA" id="ARBA00022833"/>
    </source>
</evidence>